<evidence type="ECO:0008006" key="4">
    <source>
        <dbReference type="Google" id="ProtNLM"/>
    </source>
</evidence>
<feature type="compositionally biased region" description="Basic and acidic residues" evidence="1">
    <location>
        <begin position="539"/>
        <end position="548"/>
    </location>
</feature>
<evidence type="ECO:0000256" key="1">
    <source>
        <dbReference type="SAM" id="MobiDB-lite"/>
    </source>
</evidence>
<feature type="compositionally biased region" description="Polar residues" evidence="1">
    <location>
        <begin position="525"/>
        <end position="537"/>
    </location>
</feature>
<evidence type="ECO:0000313" key="2">
    <source>
        <dbReference type="EMBL" id="CAA7265122.1"/>
    </source>
</evidence>
<name>A0A8S0X2I0_CYCAE</name>
<feature type="region of interest" description="Disordered" evidence="1">
    <location>
        <begin position="524"/>
        <end position="556"/>
    </location>
</feature>
<dbReference type="SUPFAM" id="SSF52129">
    <property type="entry name" value="Caspase-like"/>
    <property type="match status" value="1"/>
</dbReference>
<accession>A0A8S0X2I0</accession>
<dbReference type="InterPro" id="IPR029030">
    <property type="entry name" value="Caspase-like_dom_sf"/>
</dbReference>
<comment type="caution">
    <text evidence="2">The sequence shown here is derived from an EMBL/GenBank/DDBJ whole genome shotgun (WGS) entry which is preliminary data.</text>
</comment>
<dbReference type="Proteomes" id="UP000467700">
    <property type="component" value="Unassembled WGS sequence"/>
</dbReference>
<dbReference type="OrthoDB" id="10255174at2759"/>
<sequence>MTSRIHAITVGVNNYPTFTPLKAAVQDASQVAEYFREASVLNYEVGYIEDYSNATRQQVIDTVSSLEKKARPGDAIVFFFSGYTGQTKPKKGVREVGICPLDGSKKGGISDKNLLELFDQVSTSCGNNITVLLDCSTNDFNWNNPTSFVVVSPKFSKEAANDIRRSRPSRKVRWSLSDTLLIRQRVRFRRDLEVTAFGSNVDRPLFNLKGTPSHYAFIPGRISSEGHFVLSAGNAHGVREGAIYGIYRHNIRDAECEGDKIVILKVVTLNDDDITATLGHVEGQQPPVPGFFYAVEERHYFERIKIFVDAETETRLNKALSSDWISAKEKTQAAMIAGIAGGEVSLTWNGFNDLPGKPTKLDPIEDDDFAIRREISRAARFHHLLDTFPRSNLVSSRLASDGFEVQKCIEANVEEDSLLGPYCLSITNANKFPVWPHVFICDPDGFFIDTWYSPPPGMQDSPLQKNGKLVIGTADNGIVLPYKQETNYRLTYLKIIVTKERTSFRFVEQWYKSYIEDEIRGYGTLGTSDNEPQNTESAPPKDVKEQKSKSTPLAKAPTWASMRITILTKNKPPCQGQQ</sequence>
<dbReference type="AlphaFoldDB" id="A0A8S0X2I0"/>
<gene>
    <name evidence="2" type="ORF">AAE3_LOCUS7461</name>
</gene>
<keyword evidence="3" id="KW-1185">Reference proteome</keyword>
<dbReference type="Gene3D" id="3.40.50.1460">
    <property type="match status" value="1"/>
</dbReference>
<protein>
    <recommendedName>
        <fullName evidence="4">Caspase-like protein</fullName>
    </recommendedName>
</protein>
<reference evidence="2 3" key="1">
    <citation type="submission" date="2020-01" db="EMBL/GenBank/DDBJ databases">
        <authorList>
            <person name="Gupta K D."/>
        </authorList>
    </citation>
    <scope>NUCLEOTIDE SEQUENCE [LARGE SCALE GENOMIC DNA]</scope>
</reference>
<proteinExistence type="predicted"/>
<organism evidence="2 3">
    <name type="scientific">Cyclocybe aegerita</name>
    <name type="common">Black poplar mushroom</name>
    <name type="synonym">Agrocybe aegerita</name>
    <dbReference type="NCBI Taxonomy" id="1973307"/>
    <lineage>
        <taxon>Eukaryota</taxon>
        <taxon>Fungi</taxon>
        <taxon>Dikarya</taxon>
        <taxon>Basidiomycota</taxon>
        <taxon>Agaricomycotina</taxon>
        <taxon>Agaricomycetes</taxon>
        <taxon>Agaricomycetidae</taxon>
        <taxon>Agaricales</taxon>
        <taxon>Agaricineae</taxon>
        <taxon>Bolbitiaceae</taxon>
        <taxon>Cyclocybe</taxon>
    </lineage>
</organism>
<evidence type="ECO:0000313" key="3">
    <source>
        <dbReference type="Proteomes" id="UP000467700"/>
    </source>
</evidence>
<dbReference type="EMBL" id="CACVBS010000047">
    <property type="protein sequence ID" value="CAA7265122.1"/>
    <property type="molecule type" value="Genomic_DNA"/>
</dbReference>